<reference evidence="2 3" key="1">
    <citation type="submission" date="2019-05" db="EMBL/GenBank/DDBJ databases">
        <title>Another draft genome of Portunus trituberculatus and its Hox gene families provides insights of decapod evolution.</title>
        <authorList>
            <person name="Jeong J.-H."/>
            <person name="Song I."/>
            <person name="Kim S."/>
            <person name="Choi T."/>
            <person name="Kim D."/>
            <person name="Ryu S."/>
            <person name="Kim W."/>
        </authorList>
    </citation>
    <scope>NUCLEOTIDE SEQUENCE [LARGE SCALE GENOMIC DNA]</scope>
    <source>
        <tissue evidence="2">Muscle</tissue>
    </source>
</reference>
<evidence type="ECO:0000313" key="2">
    <source>
        <dbReference type="EMBL" id="MPC74935.1"/>
    </source>
</evidence>
<evidence type="ECO:0000256" key="1">
    <source>
        <dbReference type="SAM" id="MobiDB-lite"/>
    </source>
</evidence>
<comment type="caution">
    <text evidence="2">The sequence shown here is derived from an EMBL/GenBank/DDBJ whole genome shotgun (WGS) entry which is preliminary data.</text>
</comment>
<name>A0A5B7HYK6_PORTR</name>
<gene>
    <name evidence="2" type="ORF">E2C01_069315</name>
</gene>
<organism evidence="2 3">
    <name type="scientific">Portunus trituberculatus</name>
    <name type="common">Swimming crab</name>
    <name type="synonym">Neptunus trituberculatus</name>
    <dbReference type="NCBI Taxonomy" id="210409"/>
    <lineage>
        <taxon>Eukaryota</taxon>
        <taxon>Metazoa</taxon>
        <taxon>Ecdysozoa</taxon>
        <taxon>Arthropoda</taxon>
        <taxon>Crustacea</taxon>
        <taxon>Multicrustacea</taxon>
        <taxon>Malacostraca</taxon>
        <taxon>Eumalacostraca</taxon>
        <taxon>Eucarida</taxon>
        <taxon>Decapoda</taxon>
        <taxon>Pleocyemata</taxon>
        <taxon>Brachyura</taxon>
        <taxon>Eubrachyura</taxon>
        <taxon>Portunoidea</taxon>
        <taxon>Portunidae</taxon>
        <taxon>Portuninae</taxon>
        <taxon>Portunus</taxon>
    </lineage>
</organism>
<proteinExistence type="predicted"/>
<protein>
    <submittedName>
        <fullName evidence="2">Uncharacterized protein</fullName>
    </submittedName>
</protein>
<accession>A0A5B7HYK6</accession>
<keyword evidence="3" id="KW-1185">Reference proteome</keyword>
<dbReference type="Proteomes" id="UP000324222">
    <property type="component" value="Unassembled WGS sequence"/>
</dbReference>
<dbReference type="EMBL" id="VSRR010040022">
    <property type="protein sequence ID" value="MPC74935.1"/>
    <property type="molecule type" value="Genomic_DNA"/>
</dbReference>
<evidence type="ECO:0000313" key="3">
    <source>
        <dbReference type="Proteomes" id="UP000324222"/>
    </source>
</evidence>
<feature type="compositionally biased region" description="Basic and acidic residues" evidence="1">
    <location>
        <begin position="16"/>
        <end position="34"/>
    </location>
</feature>
<dbReference type="AlphaFoldDB" id="A0A5B7HYK6"/>
<sequence length="66" mass="7202">MECAQKCPAAVAIEGGSEKKEGRVGEQAERKTQSREQAIFYTTDSPSSKPEIAVCEGLKFFSGYKI</sequence>
<feature type="region of interest" description="Disordered" evidence="1">
    <location>
        <begin position="16"/>
        <end position="37"/>
    </location>
</feature>